<feature type="region of interest" description="Disordered" evidence="1">
    <location>
        <begin position="170"/>
        <end position="243"/>
    </location>
</feature>
<feature type="transmembrane region" description="Helical" evidence="2">
    <location>
        <begin position="285"/>
        <end position="307"/>
    </location>
</feature>
<dbReference type="Proteomes" id="UP001501570">
    <property type="component" value="Unassembled WGS sequence"/>
</dbReference>
<evidence type="ECO:0000256" key="2">
    <source>
        <dbReference type="SAM" id="Phobius"/>
    </source>
</evidence>
<organism evidence="3 4">
    <name type="scientific">Rugosimonospora acidiphila</name>
    <dbReference type="NCBI Taxonomy" id="556531"/>
    <lineage>
        <taxon>Bacteria</taxon>
        <taxon>Bacillati</taxon>
        <taxon>Actinomycetota</taxon>
        <taxon>Actinomycetes</taxon>
        <taxon>Micromonosporales</taxon>
        <taxon>Micromonosporaceae</taxon>
        <taxon>Rugosimonospora</taxon>
    </lineage>
</organism>
<accession>A0ABP9RPR0</accession>
<keyword evidence="2" id="KW-1133">Transmembrane helix</keyword>
<feature type="compositionally biased region" description="Low complexity" evidence="1">
    <location>
        <begin position="197"/>
        <end position="212"/>
    </location>
</feature>
<name>A0ABP9RPR0_9ACTN</name>
<evidence type="ECO:0000313" key="3">
    <source>
        <dbReference type="EMBL" id="GAA5181941.1"/>
    </source>
</evidence>
<feature type="region of interest" description="Disordered" evidence="1">
    <location>
        <begin position="1"/>
        <end position="157"/>
    </location>
</feature>
<keyword evidence="2" id="KW-0812">Transmembrane</keyword>
<proteinExistence type="predicted"/>
<gene>
    <name evidence="3" type="ORF">GCM10023322_17760</name>
</gene>
<reference evidence="4" key="1">
    <citation type="journal article" date="2019" name="Int. J. Syst. Evol. Microbiol.">
        <title>The Global Catalogue of Microorganisms (GCM) 10K type strain sequencing project: providing services to taxonomists for standard genome sequencing and annotation.</title>
        <authorList>
            <consortium name="The Broad Institute Genomics Platform"/>
            <consortium name="The Broad Institute Genome Sequencing Center for Infectious Disease"/>
            <person name="Wu L."/>
            <person name="Ma J."/>
        </authorList>
    </citation>
    <scope>NUCLEOTIDE SEQUENCE [LARGE SCALE GENOMIC DNA]</scope>
    <source>
        <strain evidence="4">JCM 18304</strain>
    </source>
</reference>
<keyword evidence="2" id="KW-0472">Membrane</keyword>
<feature type="transmembrane region" description="Helical" evidence="2">
    <location>
        <begin position="327"/>
        <end position="343"/>
    </location>
</feature>
<feature type="compositionally biased region" description="Basic and acidic residues" evidence="1">
    <location>
        <begin position="28"/>
        <end position="45"/>
    </location>
</feature>
<comment type="caution">
    <text evidence="3">The sequence shown here is derived from an EMBL/GenBank/DDBJ whole genome shotgun (WGS) entry which is preliminary data.</text>
</comment>
<dbReference type="RefSeq" id="WP_345627816.1">
    <property type="nucleotide sequence ID" value="NZ_BAABJQ010000004.1"/>
</dbReference>
<dbReference type="EMBL" id="BAABJQ010000004">
    <property type="protein sequence ID" value="GAA5181941.1"/>
    <property type="molecule type" value="Genomic_DNA"/>
</dbReference>
<keyword evidence="4" id="KW-1185">Reference proteome</keyword>
<feature type="transmembrane region" description="Helical" evidence="2">
    <location>
        <begin position="252"/>
        <end position="273"/>
    </location>
</feature>
<protein>
    <submittedName>
        <fullName evidence="3">Uncharacterized protein</fullName>
    </submittedName>
</protein>
<feature type="compositionally biased region" description="Basic and acidic residues" evidence="1">
    <location>
        <begin position="100"/>
        <end position="154"/>
    </location>
</feature>
<evidence type="ECO:0000313" key="4">
    <source>
        <dbReference type="Proteomes" id="UP001501570"/>
    </source>
</evidence>
<evidence type="ECO:0000256" key="1">
    <source>
        <dbReference type="SAM" id="MobiDB-lite"/>
    </source>
</evidence>
<sequence length="344" mass="36776">MDGPRNYQDESDGRWYSGYAERYPAVDSRFEDDERHRVPEPRYSEPGEAGGESGRFREGYPEAEAYGSRSDPGLAARSASPTGPRSGVELPPLPPPADLSDSRFHDSTESRFHQEQVEPRFHQEQVEPRFHQEQVEPRFHQEQAEPRFHAEGPESRFQTEPIDRAALRRAPGSVGAPTQLAPPIQTQPINPPPIQAGPPMQAATPMQAGPMQGNPPPPLGPAGGGMPGPASQPAPPMPVDQSGAVYRSRHTGAAILLVVVAILAELLTVRMLFSGEFGHPFQPAEVLGGIFTMGGTPLVAMGLYGLITGAANASGPAPGRAWLRPPLAFLPIGLALIVAGALAI</sequence>